<dbReference type="OrthoDB" id="9806939at2"/>
<feature type="region of interest" description="Disordered" evidence="2">
    <location>
        <begin position="1"/>
        <end position="50"/>
    </location>
</feature>
<evidence type="ECO:0000256" key="3">
    <source>
        <dbReference type="SAM" id="Phobius"/>
    </source>
</evidence>
<evidence type="ECO:0000259" key="4">
    <source>
        <dbReference type="Pfam" id="PF25973"/>
    </source>
</evidence>
<feature type="compositionally biased region" description="Basic residues" evidence="2">
    <location>
        <begin position="33"/>
        <end position="50"/>
    </location>
</feature>
<protein>
    <submittedName>
        <fullName evidence="5">Putative efflux pump membrane fusion protein</fullName>
    </submittedName>
</protein>
<dbReference type="Gene3D" id="1.10.287.470">
    <property type="entry name" value="Helix hairpin bin"/>
    <property type="match status" value="2"/>
</dbReference>
<dbReference type="Pfam" id="PF25973">
    <property type="entry name" value="BSH_CzcB"/>
    <property type="match status" value="1"/>
</dbReference>
<keyword evidence="6" id="KW-1185">Reference proteome</keyword>
<gene>
    <name evidence="5" type="ORF">ETAA1_56880</name>
</gene>
<dbReference type="PANTHER" id="PTHR30469:SF37">
    <property type="entry name" value="RAGD PROTEIN"/>
    <property type="match status" value="1"/>
</dbReference>
<dbReference type="EMBL" id="CP036273">
    <property type="protein sequence ID" value="QDU23683.1"/>
    <property type="molecule type" value="Genomic_DNA"/>
</dbReference>
<dbReference type="Gene3D" id="2.40.30.170">
    <property type="match status" value="1"/>
</dbReference>
<dbReference type="PANTHER" id="PTHR30469">
    <property type="entry name" value="MULTIDRUG RESISTANCE PROTEIN MDTA"/>
    <property type="match status" value="1"/>
</dbReference>
<evidence type="ECO:0000256" key="2">
    <source>
        <dbReference type="SAM" id="MobiDB-lite"/>
    </source>
</evidence>
<evidence type="ECO:0000256" key="1">
    <source>
        <dbReference type="SAM" id="Coils"/>
    </source>
</evidence>
<keyword evidence="3" id="KW-0812">Transmembrane</keyword>
<dbReference type="GO" id="GO:1990281">
    <property type="term" value="C:efflux pump complex"/>
    <property type="evidence" value="ECO:0007669"/>
    <property type="project" value="TreeGrafter"/>
</dbReference>
<feature type="transmembrane region" description="Helical" evidence="3">
    <location>
        <begin position="55"/>
        <end position="79"/>
    </location>
</feature>
<feature type="coiled-coil region" evidence="1">
    <location>
        <begin position="243"/>
        <end position="270"/>
    </location>
</feature>
<keyword evidence="3" id="KW-1133">Transmembrane helix</keyword>
<reference evidence="5 6" key="1">
    <citation type="submission" date="2019-02" db="EMBL/GenBank/DDBJ databases">
        <title>Deep-cultivation of Planctomycetes and their phenomic and genomic characterization uncovers novel biology.</title>
        <authorList>
            <person name="Wiegand S."/>
            <person name="Jogler M."/>
            <person name="Boedeker C."/>
            <person name="Pinto D."/>
            <person name="Vollmers J."/>
            <person name="Rivas-Marin E."/>
            <person name="Kohn T."/>
            <person name="Peeters S.H."/>
            <person name="Heuer A."/>
            <person name="Rast P."/>
            <person name="Oberbeckmann S."/>
            <person name="Bunk B."/>
            <person name="Jeske O."/>
            <person name="Meyerdierks A."/>
            <person name="Storesund J.E."/>
            <person name="Kallscheuer N."/>
            <person name="Luecker S."/>
            <person name="Lage O.M."/>
            <person name="Pohl T."/>
            <person name="Merkel B.J."/>
            <person name="Hornburger P."/>
            <person name="Mueller R.-W."/>
            <person name="Bruemmer F."/>
            <person name="Labrenz M."/>
            <person name="Spormann A.M."/>
            <person name="Op den Camp H."/>
            <person name="Overmann J."/>
            <person name="Amann R."/>
            <person name="Jetten M.S.M."/>
            <person name="Mascher T."/>
            <person name="Medema M.H."/>
            <person name="Devos D.P."/>
            <person name="Kaster A.-K."/>
            <person name="Ovreas L."/>
            <person name="Rohde M."/>
            <person name="Galperin M.Y."/>
            <person name="Jogler C."/>
        </authorList>
    </citation>
    <scope>NUCLEOTIDE SEQUENCE [LARGE SCALE GENOMIC DNA]</scope>
    <source>
        <strain evidence="5 6">ETA_A1</strain>
    </source>
</reference>
<keyword evidence="1" id="KW-0175">Coiled coil</keyword>
<evidence type="ECO:0000313" key="5">
    <source>
        <dbReference type="EMBL" id="QDU23683.1"/>
    </source>
</evidence>
<sequence length="568" mass="59968">MTPTDSPNGTDRVSFDVPSPAPAPAGPVELHSPHGHGHGHAHPAQHVSGRTRRRLVTALLVTIGLGGALAGGAVLTGFLPNPVVAGDPKASGHGDRPAAGPRSVKVVRPKRDPGFRITTQQFATVEPYYLAGLRTRVSGEVRYVAKNIGEPVRAGEVLVEVDVPDLRQAVELKAAVIDQREREVAAAEGELKVARSAVDAAKVSVRQKQVDVARAHDLRAARKTDFDQVAELFARNSVVKARVDSVELDYHAAERAVEAAEADVEKAKVDVSGKAASLEKAAADVDLKRSLVDVARKDRDAAAIQLGYARLHAPFDGVIVARTADPGKYVSGGSEPLMTVARTDLVTVVMKLPDNSAPYVSNNTQALVEFTQLPGVTARGSVTRFSPFIDPADKTMRVEVDVFNASPAEVQTARTRAAVGPGLALMVPFDRMAGLAAAGGQPRRVGWQPGDAVVPDWGPDGRYTRLVPGMTATVRLDLENFADAFLLPSGAVYGKAGQSYILVVEDGVTKGVPVAVQVNDGTLVKVAAVTPAGGRQVTRELTGTEVIVVARQLEVGEGTRVAPVFENW</sequence>
<feature type="compositionally biased region" description="Polar residues" evidence="2">
    <location>
        <begin position="1"/>
        <end position="11"/>
    </location>
</feature>
<dbReference type="SUPFAM" id="SSF111369">
    <property type="entry name" value="HlyD-like secretion proteins"/>
    <property type="match status" value="1"/>
</dbReference>
<dbReference type="Gene3D" id="2.40.50.100">
    <property type="match status" value="2"/>
</dbReference>
<evidence type="ECO:0000313" key="6">
    <source>
        <dbReference type="Proteomes" id="UP000319576"/>
    </source>
</evidence>
<dbReference type="AlphaFoldDB" id="A0A517Y1P9"/>
<dbReference type="RefSeq" id="WP_145243912.1">
    <property type="nucleotide sequence ID" value="NZ_CP036273.1"/>
</dbReference>
<dbReference type="KEGG" id="uli:ETAA1_56880"/>
<keyword evidence="3" id="KW-0472">Membrane</keyword>
<organism evidence="5 6">
    <name type="scientific">Urbifossiella limnaea</name>
    <dbReference type="NCBI Taxonomy" id="2528023"/>
    <lineage>
        <taxon>Bacteria</taxon>
        <taxon>Pseudomonadati</taxon>
        <taxon>Planctomycetota</taxon>
        <taxon>Planctomycetia</taxon>
        <taxon>Gemmatales</taxon>
        <taxon>Gemmataceae</taxon>
        <taxon>Urbifossiella</taxon>
    </lineage>
</organism>
<name>A0A517Y1P9_9BACT</name>
<dbReference type="Proteomes" id="UP000319576">
    <property type="component" value="Chromosome"/>
</dbReference>
<feature type="domain" description="CzcB-like barrel-sandwich hybrid" evidence="4">
    <location>
        <begin position="135"/>
        <end position="334"/>
    </location>
</feature>
<dbReference type="InterPro" id="IPR058647">
    <property type="entry name" value="BSH_CzcB-like"/>
</dbReference>
<proteinExistence type="predicted"/>
<dbReference type="Gene3D" id="2.40.420.20">
    <property type="match status" value="1"/>
</dbReference>
<accession>A0A517Y1P9</accession>
<dbReference type="GO" id="GO:0015562">
    <property type="term" value="F:efflux transmembrane transporter activity"/>
    <property type="evidence" value="ECO:0007669"/>
    <property type="project" value="TreeGrafter"/>
</dbReference>